<dbReference type="AlphaFoldDB" id="A0A1A8ZYN2"/>
<gene>
    <name evidence="2" type="ORF">POVWA1_057930</name>
    <name evidence="3" type="ORF">POVWA2_057280</name>
</gene>
<dbReference type="GO" id="GO:0007131">
    <property type="term" value="P:reciprocal meiotic recombination"/>
    <property type="evidence" value="ECO:0007669"/>
    <property type="project" value="TreeGrafter"/>
</dbReference>
<name>A0A1A8ZYN2_PLAOA</name>
<dbReference type="InterPro" id="IPR034136">
    <property type="entry name" value="TOPRIM_Topo6A/Spo11"/>
</dbReference>
<sequence length="203" mass="24323">MDDNSDVICLLEKYVFDFLLKLVNKQKKNCISKNINTRQLIFEIHRRNRRIMFFCLTDYDAYGLNIAFTYSSKFESKVYYVEDISIDRLRWLNLFTPEKALEKNVLKEIDLSKLTSKDIRILDKFTPMLERNGEKFTILMRIYIHECIVSAKLKSSNKFRTVEAKHWMEHINNMKKSGFKYEIDTIADMEKHLDARINELLRT</sequence>
<dbReference type="EMBL" id="FLRE01000193">
    <property type="protein sequence ID" value="SBT49000.1"/>
    <property type="molecule type" value="Genomic_DNA"/>
</dbReference>
<reference evidence="4 5" key="1">
    <citation type="submission" date="2016-05" db="EMBL/GenBank/DDBJ databases">
        <authorList>
            <person name="Naeem Raeece"/>
        </authorList>
    </citation>
    <scope>NUCLEOTIDE SEQUENCE [LARGE SCALE GENOMIC DNA]</scope>
</reference>
<dbReference type="EMBL" id="FLRD01000150">
    <property type="protein sequence ID" value="SBT48565.1"/>
    <property type="molecule type" value="Genomic_DNA"/>
</dbReference>
<dbReference type="InterPro" id="IPR036078">
    <property type="entry name" value="Spo11/TopoVI_A_sf"/>
</dbReference>
<feature type="domain" description="Topoisomerase 6 subunit A/Spo11 TOPRIM" evidence="1">
    <location>
        <begin position="34"/>
        <end position="119"/>
    </location>
</feature>
<accession>A0A1A8ZYN2</accession>
<evidence type="ECO:0000313" key="4">
    <source>
        <dbReference type="Proteomes" id="UP000078550"/>
    </source>
</evidence>
<dbReference type="Gene3D" id="3.40.1360.10">
    <property type="match status" value="1"/>
</dbReference>
<dbReference type="GO" id="GO:0003677">
    <property type="term" value="F:DNA binding"/>
    <property type="evidence" value="ECO:0007669"/>
    <property type="project" value="InterPro"/>
</dbReference>
<proteinExistence type="predicted"/>
<dbReference type="Proteomes" id="UP000078555">
    <property type="component" value="Unassembled WGS sequence"/>
</dbReference>
<dbReference type="Proteomes" id="UP000078550">
    <property type="component" value="Unassembled WGS sequence"/>
</dbReference>
<evidence type="ECO:0000259" key="1">
    <source>
        <dbReference type="Pfam" id="PF21180"/>
    </source>
</evidence>
<evidence type="ECO:0000313" key="3">
    <source>
        <dbReference type="EMBL" id="SBT49000.1"/>
    </source>
</evidence>
<dbReference type="GO" id="GO:0000228">
    <property type="term" value="C:nuclear chromosome"/>
    <property type="evidence" value="ECO:0007669"/>
    <property type="project" value="TreeGrafter"/>
</dbReference>
<dbReference type="GO" id="GO:0042138">
    <property type="term" value="P:meiotic DNA double-strand break formation"/>
    <property type="evidence" value="ECO:0007669"/>
    <property type="project" value="TreeGrafter"/>
</dbReference>
<protein>
    <submittedName>
        <fullName evidence="3">Meiotic recombination protein SPO11, putative (SPO11)</fullName>
    </submittedName>
</protein>
<dbReference type="GO" id="GO:0000706">
    <property type="term" value="P:meiotic DNA double-strand break processing"/>
    <property type="evidence" value="ECO:0007669"/>
    <property type="project" value="TreeGrafter"/>
</dbReference>
<dbReference type="PANTHER" id="PTHR10848">
    <property type="entry name" value="MEIOTIC RECOMBINATION PROTEIN SPO11"/>
    <property type="match status" value="1"/>
</dbReference>
<evidence type="ECO:0000313" key="5">
    <source>
        <dbReference type="Proteomes" id="UP000078555"/>
    </source>
</evidence>
<dbReference type="Pfam" id="PF21180">
    <property type="entry name" value="TOP6A-Spo11_Toprim"/>
    <property type="match status" value="1"/>
</dbReference>
<keyword evidence="5" id="KW-1185">Reference proteome</keyword>
<reference evidence="3" key="2">
    <citation type="submission" date="2016-05" db="EMBL/GenBank/DDBJ databases">
        <authorList>
            <person name="Lavstsen T."/>
            <person name="Jespersen J.S."/>
        </authorList>
    </citation>
    <scope>NUCLEOTIDE SEQUENCE [LARGE SCALE GENOMIC DNA]</scope>
</reference>
<dbReference type="InterPro" id="IPR002815">
    <property type="entry name" value="Spo11/TopoVI_A"/>
</dbReference>
<organism evidence="3 4">
    <name type="scientific">Plasmodium ovale wallikeri</name>
    <dbReference type="NCBI Taxonomy" id="864142"/>
    <lineage>
        <taxon>Eukaryota</taxon>
        <taxon>Sar</taxon>
        <taxon>Alveolata</taxon>
        <taxon>Apicomplexa</taxon>
        <taxon>Aconoidasida</taxon>
        <taxon>Haemosporida</taxon>
        <taxon>Plasmodiidae</taxon>
        <taxon>Plasmodium</taxon>
        <taxon>Plasmodium (Plasmodium)</taxon>
    </lineage>
</organism>
<dbReference type="PANTHER" id="PTHR10848:SF0">
    <property type="entry name" value="MEIOTIC RECOMBINATION PROTEIN SPO11"/>
    <property type="match status" value="1"/>
</dbReference>
<evidence type="ECO:0000313" key="2">
    <source>
        <dbReference type="EMBL" id="SBT48565.1"/>
    </source>
</evidence>
<dbReference type="GO" id="GO:0003918">
    <property type="term" value="F:DNA topoisomerase type II (double strand cut, ATP-hydrolyzing) activity"/>
    <property type="evidence" value="ECO:0007669"/>
    <property type="project" value="InterPro"/>
</dbReference>
<dbReference type="SUPFAM" id="SSF56726">
    <property type="entry name" value="DNA topoisomerase IV, alpha subunit"/>
    <property type="match status" value="1"/>
</dbReference>